<dbReference type="EMBL" id="PJEG01000010">
    <property type="protein sequence ID" value="PKD15213.1"/>
    <property type="molecule type" value="Genomic_DNA"/>
</dbReference>
<sequence length="67" mass="8067">MPSEDYSQKNPNPRDSTIRSFKKICRTVFRPGKETNHYKKQNSKRRKKSRMILNIGFHYKHISICKI</sequence>
<dbReference type="AlphaFoldDB" id="A0A2N0TKE5"/>
<name>A0A2N0TKE5_BIFLN</name>
<comment type="caution">
    <text evidence="1">The sequence shown here is derived from an EMBL/GenBank/DDBJ whole genome shotgun (WGS) entry which is preliminary data.</text>
</comment>
<reference evidence="1 2" key="1">
    <citation type="submission" date="2017-12" db="EMBL/GenBank/DDBJ databases">
        <title>Bifidobacterium longum APC/DPC strains.</title>
        <authorList>
            <person name="Arboleya S."/>
        </authorList>
    </citation>
    <scope>NUCLEOTIDE SEQUENCE [LARGE SCALE GENOMIC DNA]</scope>
    <source>
        <strain evidence="1 2">APC1461</strain>
    </source>
</reference>
<evidence type="ECO:0000313" key="2">
    <source>
        <dbReference type="Proteomes" id="UP000232928"/>
    </source>
</evidence>
<organism evidence="1 2">
    <name type="scientific">Bifidobacterium longum</name>
    <dbReference type="NCBI Taxonomy" id="216816"/>
    <lineage>
        <taxon>Bacteria</taxon>
        <taxon>Bacillati</taxon>
        <taxon>Actinomycetota</taxon>
        <taxon>Actinomycetes</taxon>
        <taxon>Bifidobacteriales</taxon>
        <taxon>Bifidobacteriaceae</taxon>
        <taxon>Bifidobacterium</taxon>
    </lineage>
</organism>
<protein>
    <submittedName>
        <fullName evidence="1">Uncharacterized protein</fullName>
    </submittedName>
</protein>
<proteinExistence type="predicted"/>
<accession>A0A2N0TKE5</accession>
<dbReference type="Proteomes" id="UP000232928">
    <property type="component" value="Unassembled WGS sequence"/>
</dbReference>
<evidence type="ECO:0000313" key="1">
    <source>
        <dbReference type="EMBL" id="PKD15213.1"/>
    </source>
</evidence>
<gene>
    <name evidence="1" type="ORF">APC1461_0742</name>
</gene>